<accession>V6LGV1</accession>
<evidence type="ECO:0000313" key="2">
    <source>
        <dbReference type="EMBL" id="EST43773.1"/>
    </source>
</evidence>
<dbReference type="AlphaFoldDB" id="V6LGV1"/>
<reference evidence="1" key="1">
    <citation type="journal article" date="2014" name="PLoS Genet.">
        <title>The Genome of Spironucleus salmonicida Highlights a Fish Pathogen Adapted to Fluctuating Environments.</title>
        <authorList>
            <person name="Xu F."/>
            <person name="Jerlstrom-Hultqvist J."/>
            <person name="Einarsson E."/>
            <person name="Astvaldsson A."/>
            <person name="Svard S.G."/>
            <person name="Andersson J.O."/>
        </authorList>
    </citation>
    <scope>NUCLEOTIDE SEQUENCE</scope>
</reference>
<dbReference type="EMBL" id="KI546134">
    <property type="protein sequence ID" value="EST43773.1"/>
    <property type="molecule type" value="Genomic_DNA"/>
</dbReference>
<dbReference type="VEuPathDB" id="GiardiaDB:SS50377_27101"/>
<sequence length="108" mass="11791">MMSLLTNFSVAAWQHENPSSKFALDPATKLVAGKIASGVFQAVAPVCKSSFHPKLALACEFIGLQFLSDYELSISEFSVQNGVSETELIAIQRRALSEVGFDVYQFSQ</sequence>
<dbReference type="EMBL" id="KI546134">
    <property type="protein sequence ID" value="EST43770.1"/>
    <property type="molecule type" value="Genomic_DNA"/>
</dbReference>
<organism evidence="1">
    <name type="scientific">Spironucleus salmonicida</name>
    <dbReference type="NCBI Taxonomy" id="348837"/>
    <lineage>
        <taxon>Eukaryota</taxon>
        <taxon>Metamonada</taxon>
        <taxon>Diplomonadida</taxon>
        <taxon>Hexamitidae</taxon>
        <taxon>Hexamitinae</taxon>
        <taxon>Spironucleus</taxon>
    </lineage>
</organism>
<gene>
    <name evidence="1" type="ORF">SS50377_16510</name>
    <name evidence="2" type="ORF">SS50377_16513</name>
</gene>
<name>V6LGV1_9EUKA</name>
<evidence type="ECO:0000313" key="1">
    <source>
        <dbReference type="EMBL" id="EST43770.1"/>
    </source>
</evidence>
<protein>
    <submittedName>
        <fullName evidence="1">Uncharacterized protein</fullName>
    </submittedName>
</protein>
<proteinExistence type="predicted"/>